<dbReference type="GO" id="GO:0008270">
    <property type="term" value="F:zinc ion binding"/>
    <property type="evidence" value="ECO:0007669"/>
    <property type="project" value="InterPro"/>
</dbReference>
<dbReference type="AlphaFoldDB" id="A0A327M847"/>
<dbReference type="PANTHER" id="PTHR44154">
    <property type="entry name" value="QUINONE OXIDOREDUCTASE"/>
    <property type="match status" value="1"/>
</dbReference>
<sequence>MRAVAMTRKALPIEDPAALVDLDLPDPGPPQGRDLLVRVQAISVNPRDMKSRMSMEASPEKPLVLGYDASGVVEAVGPDCTLFRPGDAVIYAGVLDRPGSNAEKQLVDERITGRKPETLDHAAAASLPLTTLTAYEMLFDRLRLPRGEAAAGHVLLVIGGAGGVPSMAIQLARTLTGVTVIGTASRPESAAWVTQCGAHHVVDHSQPLPPQVKALAAGPMPWIFSTHTDAARWAEMATMIAPQGAIGLIDDPEPLDLRLLKFKSASVHWEAMFTRPMFATADMVRQHEILDEVAALVDAGRLRPTGTQNFGAINAANLRRAHAVIEQGRTVGKIVLAGF</sequence>
<dbReference type="InterPro" id="IPR011032">
    <property type="entry name" value="GroES-like_sf"/>
</dbReference>
<keyword evidence="1" id="KW-0521">NADP</keyword>
<protein>
    <recommendedName>
        <fullName evidence="2">Zinc-type alcohol dehydrogenase-like protein</fullName>
    </recommendedName>
</protein>
<dbReference type="Gene3D" id="3.40.50.720">
    <property type="entry name" value="NAD(P)-binding Rossmann-like Domain"/>
    <property type="match status" value="1"/>
</dbReference>
<dbReference type="EMBL" id="QLIX01000009">
    <property type="protein sequence ID" value="RAI58492.1"/>
    <property type="molecule type" value="Genomic_DNA"/>
</dbReference>
<keyword evidence="2" id="KW-0862">Zinc</keyword>
<dbReference type="InterPro" id="IPR051603">
    <property type="entry name" value="Zinc-ADH_QOR/CCCR"/>
</dbReference>
<keyword evidence="2" id="KW-0560">Oxidoreductase</keyword>
<gene>
    <name evidence="4" type="ORF">DOO78_14200</name>
</gene>
<dbReference type="InterPro" id="IPR014182">
    <property type="entry name" value="ADH_Zn_typ-1"/>
</dbReference>
<feature type="domain" description="Enoyl reductase (ER)" evidence="3">
    <location>
        <begin position="17"/>
        <end position="336"/>
    </location>
</feature>
<dbReference type="InterPro" id="IPR020843">
    <property type="entry name" value="ER"/>
</dbReference>
<dbReference type="Pfam" id="PF13602">
    <property type="entry name" value="ADH_zinc_N_2"/>
    <property type="match status" value="1"/>
</dbReference>
<dbReference type="Pfam" id="PF08240">
    <property type="entry name" value="ADH_N"/>
    <property type="match status" value="1"/>
</dbReference>
<proteinExistence type="inferred from homology"/>
<evidence type="ECO:0000313" key="5">
    <source>
        <dbReference type="Proteomes" id="UP000249065"/>
    </source>
</evidence>
<dbReference type="Proteomes" id="UP000249065">
    <property type="component" value="Unassembled WGS sequence"/>
</dbReference>
<dbReference type="RefSeq" id="WP_111470504.1">
    <property type="nucleotide sequence ID" value="NZ_QLIX01000009.1"/>
</dbReference>
<dbReference type="PANTHER" id="PTHR44154:SF1">
    <property type="entry name" value="QUINONE OXIDOREDUCTASE"/>
    <property type="match status" value="1"/>
</dbReference>
<dbReference type="SUPFAM" id="SSF51735">
    <property type="entry name" value="NAD(P)-binding Rossmann-fold domains"/>
    <property type="match status" value="1"/>
</dbReference>
<evidence type="ECO:0000313" key="4">
    <source>
        <dbReference type="EMBL" id="RAI58492.1"/>
    </source>
</evidence>
<comment type="caution">
    <text evidence="4">The sequence shown here is derived from an EMBL/GenBank/DDBJ whole genome shotgun (WGS) entry which is preliminary data.</text>
</comment>
<dbReference type="SUPFAM" id="SSF50129">
    <property type="entry name" value="GroES-like"/>
    <property type="match status" value="1"/>
</dbReference>
<keyword evidence="5" id="KW-1185">Reference proteome</keyword>
<dbReference type="NCBIfam" id="TIGR02817">
    <property type="entry name" value="adh_fam_1"/>
    <property type="match status" value="1"/>
</dbReference>
<dbReference type="InterPro" id="IPR036291">
    <property type="entry name" value="NAD(P)-bd_dom_sf"/>
</dbReference>
<dbReference type="CDD" id="cd08252">
    <property type="entry name" value="AL_MDR"/>
    <property type="match status" value="1"/>
</dbReference>
<evidence type="ECO:0000256" key="2">
    <source>
        <dbReference type="RuleBase" id="RU364000"/>
    </source>
</evidence>
<accession>A0A327M847</accession>
<evidence type="ECO:0000256" key="1">
    <source>
        <dbReference type="ARBA" id="ARBA00022857"/>
    </source>
</evidence>
<evidence type="ECO:0000259" key="3">
    <source>
        <dbReference type="SMART" id="SM00829"/>
    </source>
</evidence>
<dbReference type="OrthoDB" id="9785812at2"/>
<comment type="similarity">
    <text evidence="2">Belongs to the zinc-containing alcohol dehydrogenase family. Quinone oxidoreductase subfamily.</text>
</comment>
<organism evidence="4 5">
    <name type="scientific">Roseicella frigidaeris</name>
    <dbReference type="NCBI Taxonomy" id="2230885"/>
    <lineage>
        <taxon>Bacteria</taxon>
        <taxon>Pseudomonadati</taxon>
        <taxon>Pseudomonadota</taxon>
        <taxon>Alphaproteobacteria</taxon>
        <taxon>Acetobacterales</taxon>
        <taxon>Roseomonadaceae</taxon>
        <taxon>Roseicella</taxon>
    </lineage>
</organism>
<name>A0A327M847_9PROT</name>
<reference evidence="5" key="1">
    <citation type="submission" date="2018-06" db="EMBL/GenBank/DDBJ databases">
        <authorList>
            <person name="Khan S.A."/>
        </authorList>
    </citation>
    <scope>NUCLEOTIDE SEQUENCE [LARGE SCALE GENOMIC DNA]</scope>
    <source>
        <strain evidence="5">DB-1506</strain>
    </source>
</reference>
<dbReference type="SMART" id="SM00829">
    <property type="entry name" value="PKS_ER"/>
    <property type="match status" value="1"/>
</dbReference>
<keyword evidence="2" id="KW-0479">Metal-binding</keyword>
<dbReference type="InterPro" id="IPR013154">
    <property type="entry name" value="ADH-like_N"/>
</dbReference>
<dbReference type="GO" id="GO:0016491">
    <property type="term" value="F:oxidoreductase activity"/>
    <property type="evidence" value="ECO:0007669"/>
    <property type="project" value="UniProtKB-KW"/>
</dbReference>
<dbReference type="Gene3D" id="3.90.180.10">
    <property type="entry name" value="Medium-chain alcohol dehydrogenases, catalytic domain"/>
    <property type="match status" value="1"/>
</dbReference>